<dbReference type="RefSeq" id="WP_053402648.1">
    <property type="nucleotide sequence ID" value="NZ_LILC01000023.1"/>
</dbReference>
<dbReference type="GO" id="GO:0045252">
    <property type="term" value="C:oxoglutarate dehydrogenase complex"/>
    <property type="evidence" value="ECO:0007669"/>
    <property type="project" value="TreeGrafter"/>
</dbReference>
<dbReference type="NCBIfam" id="TIGR00239">
    <property type="entry name" value="2oxo_dh_E1"/>
    <property type="match status" value="1"/>
</dbReference>
<evidence type="ECO:0000256" key="6">
    <source>
        <dbReference type="HAMAP-Rule" id="MF_01169"/>
    </source>
</evidence>
<evidence type="ECO:0000256" key="5">
    <source>
        <dbReference type="ARBA" id="ARBA00051911"/>
    </source>
</evidence>
<reference evidence="10" key="1">
    <citation type="submission" date="2015-08" db="EMBL/GenBank/DDBJ databases">
        <title>Fjat-14210 dsm16467.</title>
        <authorList>
            <person name="Liu B."/>
            <person name="Wang J."/>
            <person name="Zhu Y."/>
            <person name="Liu G."/>
            <person name="Chen Q."/>
            <person name="Chen Z."/>
            <person name="Lan J."/>
            <person name="Che J."/>
            <person name="Ge C."/>
            <person name="Shi H."/>
            <person name="Pan Z."/>
            <person name="Liu X."/>
        </authorList>
    </citation>
    <scope>NUCLEOTIDE SEQUENCE [LARGE SCALE GENOMIC DNA]</scope>
    <source>
        <strain evidence="10">DSM 16467</strain>
    </source>
</reference>
<dbReference type="Pfam" id="PF00676">
    <property type="entry name" value="E1_dh"/>
    <property type="match status" value="1"/>
</dbReference>
<evidence type="ECO:0000256" key="1">
    <source>
        <dbReference type="ARBA" id="ARBA00001964"/>
    </source>
</evidence>
<dbReference type="STRING" id="284581.AMD01_17050"/>
<dbReference type="HAMAP" id="MF_01169">
    <property type="entry name" value="SucA_OdhA"/>
    <property type="match status" value="1"/>
</dbReference>
<evidence type="ECO:0000313" key="10">
    <source>
        <dbReference type="Proteomes" id="UP000037558"/>
    </source>
</evidence>
<dbReference type="Pfam" id="PF02779">
    <property type="entry name" value="Transket_pyr"/>
    <property type="match status" value="1"/>
</dbReference>
<sequence>MYKQTTKGDEPWQKFLGPNLGYVMDMYEHYVNDPESVDPELKELFEQYGPPTASETAEQFDRKTSHENANESVNQEGLSNVYKVAAAVKLAENIRTYGHLYADIYPLHNNPAEKDLLQLDTYDLTEADLKAIPVNLLCKNAPELVQTGWDAIQYLKALYTKAITFEFQHVHEQEENAWLTEMVESGSIFRTMSTEKKSAVLERLTEVEEFEKFLHKTFVGQKRFSVEGLDVLIPVLDEIVAESVQVGAKNINIGMAHRGRLNVLAHVLGKPYEAIFAEFQHAPNKELVPSEGSTGINYGWSGDVKYHLGADRQIKHDRIGRARLTLANNPSHLEFVNPVVEGFTRAAQEERTRSGFPTQDVEESYAILIHGDAAFPGEGIVAETLNMSRLRGYQTGGTIHIIANNMIGFTTESYDSRSTKYASDLAKGYEIPIVHVNADNPEACLAAAYFAYEYRKRFNKDFLIDLIGYRRFGHNEMDEPSTTQPKLYEIVRKHPTVREIYATKLQEQQSLSSEKVEEINQRVQNKLQKAYEKVPNKTVHSGVLLPVVKEQALPELPTAVDADTLQELGEHFVQWPENFKVFPKLARILERRSKALKEDGKIDWSLGEALAFATILQDGTPIRITGQDSERGTFAQRNIMLHDINTNETYSPLHKIPEVNATFAVHNSPLSEGSVIGFEYGYNVFAPETLVLWEAQFGDFANAGQVLFDQFISAGEAKWGQKSGMVLLLPHAYEGQGPEHSSGRLERYLQSAAENNWTVANVTTAAQYFHLLRRQAAVLNTKDARPLVVMTPKSLLRNPNSVSDLGELTAGSFQAILEEPLLGKNSAKVERVVLGSGKITVDLKEAVQDQAEELDWVHILRVEEIYPFPTEQIKKVLSRFDSLKEIVWVQEEPANMGSWSFAEPRIHELAPEGVKVSYVGRERRSSTAEGDPTVHKKEQQRIIDNVLTRQEITIENAVTR</sequence>
<dbReference type="SMART" id="SM00861">
    <property type="entry name" value="Transket_pyr"/>
    <property type="match status" value="1"/>
</dbReference>
<keyword evidence="10" id="KW-1185">Reference proteome</keyword>
<dbReference type="PATRIC" id="fig|284581.3.peg.2916"/>
<dbReference type="GO" id="GO:0005829">
    <property type="term" value="C:cytosol"/>
    <property type="evidence" value="ECO:0007669"/>
    <property type="project" value="TreeGrafter"/>
</dbReference>
<dbReference type="GO" id="GO:0006096">
    <property type="term" value="P:glycolytic process"/>
    <property type="evidence" value="ECO:0007669"/>
    <property type="project" value="UniProtKB-UniRule"/>
</dbReference>
<dbReference type="NCBIfam" id="NF008907">
    <property type="entry name" value="PRK12270.1"/>
    <property type="match status" value="1"/>
</dbReference>
<dbReference type="SUPFAM" id="SSF52518">
    <property type="entry name" value="Thiamin diphosphate-binding fold (THDP-binding)"/>
    <property type="match status" value="2"/>
</dbReference>
<evidence type="ECO:0000256" key="7">
    <source>
        <dbReference type="SAM" id="MobiDB-lite"/>
    </source>
</evidence>
<evidence type="ECO:0000259" key="8">
    <source>
        <dbReference type="SMART" id="SM00861"/>
    </source>
</evidence>
<dbReference type="Gene3D" id="3.40.50.11610">
    <property type="entry name" value="Multifunctional 2-oxoglutarate metabolism enzyme, C-terminal domain"/>
    <property type="match status" value="1"/>
</dbReference>
<dbReference type="CDD" id="cd02016">
    <property type="entry name" value="TPP_E1_OGDC_like"/>
    <property type="match status" value="1"/>
</dbReference>
<dbReference type="PANTHER" id="PTHR23152">
    <property type="entry name" value="2-OXOGLUTARATE DEHYDROGENASE"/>
    <property type="match status" value="1"/>
</dbReference>
<accession>A0A0M0KWT2</accession>
<dbReference type="Gene3D" id="3.40.50.970">
    <property type="match status" value="1"/>
</dbReference>
<comment type="caution">
    <text evidence="9">The sequence shown here is derived from an EMBL/GenBank/DDBJ whole genome shotgun (WGS) entry which is preliminary data.</text>
</comment>
<evidence type="ECO:0000256" key="2">
    <source>
        <dbReference type="ARBA" id="ARBA00023002"/>
    </source>
</evidence>
<organism evidence="9 10">
    <name type="scientific">Priestia koreensis</name>
    <dbReference type="NCBI Taxonomy" id="284581"/>
    <lineage>
        <taxon>Bacteria</taxon>
        <taxon>Bacillati</taxon>
        <taxon>Bacillota</taxon>
        <taxon>Bacilli</taxon>
        <taxon>Bacillales</taxon>
        <taxon>Bacillaceae</taxon>
        <taxon>Priestia</taxon>
    </lineage>
</organism>
<dbReference type="AlphaFoldDB" id="A0A0M0KWT2"/>
<feature type="region of interest" description="Disordered" evidence="7">
    <location>
        <begin position="50"/>
        <end position="72"/>
    </location>
</feature>
<dbReference type="Proteomes" id="UP000037558">
    <property type="component" value="Unassembled WGS sequence"/>
</dbReference>
<comment type="cofactor">
    <cofactor evidence="1 6">
        <name>thiamine diphosphate</name>
        <dbReference type="ChEBI" id="CHEBI:58937"/>
    </cofactor>
</comment>
<dbReference type="Gene3D" id="3.40.50.12470">
    <property type="match status" value="1"/>
</dbReference>
<dbReference type="EC" id="1.2.4.2" evidence="6"/>
<dbReference type="GO" id="GO:0030976">
    <property type="term" value="F:thiamine pyrophosphate binding"/>
    <property type="evidence" value="ECO:0007669"/>
    <property type="project" value="UniProtKB-UniRule"/>
</dbReference>
<evidence type="ECO:0000313" key="9">
    <source>
        <dbReference type="EMBL" id="KOO42848.1"/>
    </source>
</evidence>
<dbReference type="InterPro" id="IPR029061">
    <property type="entry name" value="THDP-binding"/>
</dbReference>
<keyword evidence="3 6" id="KW-0786">Thiamine pyrophosphate</keyword>
<dbReference type="InterPro" id="IPR001017">
    <property type="entry name" value="DH_E1"/>
</dbReference>
<keyword evidence="2 6" id="KW-0560">Oxidoreductase</keyword>
<keyword evidence="4 6" id="KW-0324">Glycolysis</keyword>
<dbReference type="OrthoDB" id="9759785at2"/>
<feature type="domain" description="Transketolase-like pyrimidine-binding" evidence="8">
    <location>
        <begin position="602"/>
        <end position="798"/>
    </location>
</feature>
<dbReference type="GO" id="GO:0006099">
    <property type="term" value="P:tricarboxylic acid cycle"/>
    <property type="evidence" value="ECO:0007669"/>
    <property type="project" value="TreeGrafter"/>
</dbReference>
<name>A0A0M0KWT2_9BACI</name>
<comment type="function">
    <text evidence="6">E1 component of the 2-oxoglutarate dehydrogenase (OGDH) complex which catalyzes the decarboxylation of 2-oxoglutarate, the first step in the conversion of 2-oxoglutarate to succinyl-CoA and CO(2).</text>
</comment>
<dbReference type="PANTHER" id="PTHR23152:SF4">
    <property type="entry name" value="2-OXOADIPATE DEHYDROGENASE COMPLEX COMPONENT E1"/>
    <property type="match status" value="1"/>
</dbReference>
<comment type="subunit">
    <text evidence="6">Homodimer. Part of the 2-oxoglutarate dehydrogenase (OGDH) complex composed of E1 (2-oxoglutarate dehydrogenase), E2 (dihydrolipoamide succinyltransferase) and E3 (dihydrolipoamide dehydrogenase); the complex contains multiple copies of the three enzymatic components (E1, E2 and E3).</text>
</comment>
<protein>
    <recommendedName>
        <fullName evidence="6">2-oxoglutarate dehydrogenase E1 component</fullName>
        <ecNumber evidence="6">1.2.4.2</ecNumber>
    </recommendedName>
    <alternativeName>
        <fullName evidence="6">Alpha-ketoglutarate dehydrogenase</fullName>
    </alternativeName>
</protein>
<dbReference type="Pfam" id="PF16078">
    <property type="entry name" value="2-oxogl_dehyd_N"/>
    <property type="match status" value="1"/>
</dbReference>
<gene>
    <name evidence="6" type="primary">odhA</name>
    <name evidence="9" type="ORF">AMD01_17050</name>
</gene>
<dbReference type="InterPro" id="IPR032106">
    <property type="entry name" value="2-oxogl_dehyd_N"/>
</dbReference>
<dbReference type="InterPro" id="IPR005475">
    <property type="entry name" value="Transketolase-like_Pyr-bd"/>
</dbReference>
<dbReference type="FunFam" id="3.40.50.970:FF:000036">
    <property type="entry name" value="2-oxoglutarate dehydrogenase E1 component"/>
    <property type="match status" value="1"/>
</dbReference>
<dbReference type="PIRSF" id="PIRSF000157">
    <property type="entry name" value="Oxoglu_dh_E1"/>
    <property type="match status" value="1"/>
</dbReference>
<dbReference type="EMBL" id="LILC01000023">
    <property type="protein sequence ID" value="KOO42848.1"/>
    <property type="molecule type" value="Genomic_DNA"/>
</dbReference>
<dbReference type="NCBIfam" id="NF006914">
    <property type="entry name" value="PRK09404.1"/>
    <property type="match status" value="1"/>
</dbReference>
<evidence type="ECO:0000256" key="3">
    <source>
        <dbReference type="ARBA" id="ARBA00023052"/>
    </source>
</evidence>
<dbReference type="InterPro" id="IPR023784">
    <property type="entry name" value="2oxoglutarate_DH_E1_bac"/>
</dbReference>
<comment type="similarity">
    <text evidence="6">Belongs to the alpha-ketoglutarate dehydrogenase family.</text>
</comment>
<dbReference type="GO" id="GO:0004591">
    <property type="term" value="F:oxoglutarate dehydrogenase (succinyl-transferring) activity"/>
    <property type="evidence" value="ECO:0007669"/>
    <property type="project" value="UniProtKB-UniRule"/>
</dbReference>
<evidence type="ECO:0000256" key="4">
    <source>
        <dbReference type="ARBA" id="ARBA00023152"/>
    </source>
</evidence>
<dbReference type="InterPro" id="IPR031717">
    <property type="entry name" value="ODO-1/KGD_C"/>
</dbReference>
<dbReference type="InterPro" id="IPR011603">
    <property type="entry name" value="2oxoglutarate_DH_E1"/>
</dbReference>
<comment type="catalytic activity">
    <reaction evidence="5 6">
        <text>N(6)-[(R)-lipoyl]-L-lysyl-[protein] + 2-oxoglutarate + H(+) = N(6)-[(R)-S(8)-succinyldihydrolipoyl]-L-lysyl-[protein] + CO2</text>
        <dbReference type="Rhea" id="RHEA:12188"/>
        <dbReference type="Rhea" id="RHEA-COMP:10474"/>
        <dbReference type="Rhea" id="RHEA-COMP:20092"/>
        <dbReference type="ChEBI" id="CHEBI:15378"/>
        <dbReference type="ChEBI" id="CHEBI:16526"/>
        <dbReference type="ChEBI" id="CHEBI:16810"/>
        <dbReference type="ChEBI" id="CHEBI:83099"/>
        <dbReference type="ChEBI" id="CHEBI:83120"/>
        <dbReference type="EC" id="1.2.4.2"/>
    </reaction>
</comment>
<feature type="compositionally biased region" description="Basic and acidic residues" evidence="7">
    <location>
        <begin position="59"/>
        <end position="69"/>
    </location>
</feature>
<dbReference type="InterPro" id="IPR042179">
    <property type="entry name" value="KGD_C_sf"/>
</dbReference>
<dbReference type="Pfam" id="PF16870">
    <property type="entry name" value="OxoGdeHyase_C"/>
    <property type="match status" value="1"/>
</dbReference>
<proteinExistence type="inferred from homology"/>